<dbReference type="Proteomes" id="UP000272464">
    <property type="component" value="Unassembled WGS sequence"/>
</dbReference>
<accession>A0A3S1JKT0</accession>
<dbReference type="InterPro" id="IPR010611">
    <property type="entry name" value="3D_dom"/>
</dbReference>
<dbReference type="GO" id="GO:0004553">
    <property type="term" value="F:hydrolase activity, hydrolyzing O-glycosyl compounds"/>
    <property type="evidence" value="ECO:0007669"/>
    <property type="project" value="InterPro"/>
</dbReference>
<dbReference type="Pfam" id="PF07501">
    <property type="entry name" value="G5"/>
    <property type="match status" value="1"/>
</dbReference>
<dbReference type="OrthoDB" id="9798935at2"/>
<name>A0A3S1JKT0_9BACL</name>
<keyword evidence="2" id="KW-1133">Transmembrane helix</keyword>
<dbReference type="InterPro" id="IPR059180">
    <property type="entry name" value="3D_YorM"/>
</dbReference>
<dbReference type="PANTHER" id="PTHR39160">
    <property type="entry name" value="CELL WALL-BINDING PROTEIN YOCH"/>
    <property type="match status" value="1"/>
</dbReference>
<dbReference type="RefSeq" id="WP_127201042.1">
    <property type="nucleotide sequence ID" value="NZ_RZNX01000016.1"/>
</dbReference>
<keyword evidence="1" id="KW-0732">Signal</keyword>
<dbReference type="InterPro" id="IPR051933">
    <property type="entry name" value="Resuscitation_pf_RpfB"/>
</dbReference>
<proteinExistence type="predicted"/>
<evidence type="ECO:0000259" key="3">
    <source>
        <dbReference type="PROSITE" id="PS51109"/>
    </source>
</evidence>
<dbReference type="SMART" id="SM01208">
    <property type="entry name" value="G5"/>
    <property type="match status" value="1"/>
</dbReference>
<organism evidence="4 5">
    <name type="scientific">Paenibacillus zeisoli</name>
    <dbReference type="NCBI Taxonomy" id="2496267"/>
    <lineage>
        <taxon>Bacteria</taxon>
        <taxon>Bacillati</taxon>
        <taxon>Bacillota</taxon>
        <taxon>Bacilli</taxon>
        <taxon>Bacillales</taxon>
        <taxon>Paenibacillaceae</taxon>
        <taxon>Paenibacillus</taxon>
    </lineage>
</organism>
<feature type="domain" description="G5" evidence="3">
    <location>
        <begin position="166"/>
        <end position="246"/>
    </location>
</feature>
<dbReference type="AlphaFoldDB" id="A0A3S1JKT0"/>
<dbReference type="PROSITE" id="PS51109">
    <property type="entry name" value="G5"/>
    <property type="match status" value="1"/>
</dbReference>
<keyword evidence="5" id="KW-1185">Reference proteome</keyword>
<dbReference type="GO" id="GO:0019867">
    <property type="term" value="C:outer membrane"/>
    <property type="evidence" value="ECO:0007669"/>
    <property type="project" value="InterPro"/>
</dbReference>
<dbReference type="EMBL" id="RZNX01000016">
    <property type="protein sequence ID" value="RUT27711.1"/>
    <property type="molecule type" value="Genomic_DNA"/>
</dbReference>
<evidence type="ECO:0000313" key="4">
    <source>
        <dbReference type="EMBL" id="RUT27711.1"/>
    </source>
</evidence>
<dbReference type="Gene3D" id="2.40.40.10">
    <property type="entry name" value="RlpA-like domain"/>
    <property type="match status" value="1"/>
</dbReference>
<gene>
    <name evidence="4" type="ORF">EJP77_20050</name>
</gene>
<keyword evidence="2" id="KW-0472">Membrane</keyword>
<keyword evidence="2" id="KW-0812">Transmembrane</keyword>
<dbReference type="Pfam" id="PF03990">
    <property type="entry name" value="DUF348"/>
    <property type="match status" value="1"/>
</dbReference>
<dbReference type="Gene3D" id="2.20.230.10">
    <property type="entry name" value="Resuscitation-promoting factor rpfb"/>
    <property type="match status" value="1"/>
</dbReference>
<dbReference type="InterPro" id="IPR036908">
    <property type="entry name" value="RlpA-like_sf"/>
</dbReference>
<protein>
    <submittedName>
        <fullName evidence="4">DUF348 domain-containing protein</fullName>
    </submittedName>
</protein>
<dbReference type="InterPro" id="IPR007137">
    <property type="entry name" value="DUF348"/>
</dbReference>
<dbReference type="Pfam" id="PF06725">
    <property type="entry name" value="3D"/>
    <property type="match status" value="1"/>
</dbReference>
<dbReference type="SUPFAM" id="SSF50685">
    <property type="entry name" value="Barwin-like endoglucanases"/>
    <property type="match status" value="1"/>
</dbReference>
<dbReference type="InterPro" id="IPR011098">
    <property type="entry name" value="G5_dom"/>
</dbReference>
<dbReference type="PANTHER" id="PTHR39160:SF4">
    <property type="entry name" value="RESUSCITATION-PROMOTING FACTOR RPFB"/>
    <property type="match status" value="1"/>
</dbReference>
<evidence type="ECO:0000256" key="2">
    <source>
        <dbReference type="SAM" id="Phobius"/>
    </source>
</evidence>
<dbReference type="GO" id="GO:0009254">
    <property type="term" value="P:peptidoglycan turnover"/>
    <property type="evidence" value="ECO:0007669"/>
    <property type="project" value="InterPro"/>
</dbReference>
<evidence type="ECO:0000313" key="5">
    <source>
        <dbReference type="Proteomes" id="UP000272464"/>
    </source>
</evidence>
<reference evidence="4 5" key="1">
    <citation type="submission" date="2018-12" db="EMBL/GenBank/DDBJ databases">
        <authorList>
            <person name="Sun L."/>
            <person name="Chen Z."/>
        </authorList>
    </citation>
    <scope>NUCLEOTIDE SEQUENCE [LARGE SCALE GENOMIC DNA]</scope>
    <source>
        <strain evidence="4 5">3-5-3</strain>
    </source>
</reference>
<feature type="transmembrane region" description="Helical" evidence="2">
    <location>
        <begin position="32"/>
        <end position="51"/>
    </location>
</feature>
<dbReference type="CDD" id="cd14667">
    <property type="entry name" value="3D_containing_proteins"/>
    <property type="match status" value="1"/>
</dbReference>
<evidence type="ECO:0000256" key="1">
    <source>
        <dbReference type="ARBA" id="ARBA00022729"/>
    </source>
</evidence>
<comment type="caution">
    <text evidence="4">The sequence shown here is derived from an EMBL/GenBank/DDBJ whole genome shotgun (WGS) entry which is preliminary data.</text>
</comment>
<sequence>MGFFGPKETTHGSRSSSMSYALRWKQENKRQIIVGGIITVALLVSVMAWFYTQADKNIYLVADGNTQSTGTPETKPDQVLEQQEANLNAEGQGSLSLSGTFQDGNQLFIDRVVPVKVTADGVTSQHLTTAENVQEAISKLGVSVSSEDKVYPSLNSPIQSDLHIRIVRVDRHTLKRTESIPYTFVKTSDPSLEKGKTKLVQKGHTGVVVQEIEKVYQDGQLVSKRLVNKSVEKQPSTKVLAVGTKPKTQVLAASIDRSNQAVKISQNNSVKKGGVQFKYKKVLKNVSLTAYSSEESGIGTKTASGARVSEGRTIAVDTSVIPMGWWVYIEGVGFRKAEDTGSAIKGNKIDVYYDSLKAANNFGRKKGRTVYVIGPVKPELN</sequence>